<keyword evidence="6" id="KW-0812">Transmembrane</keyword>
<reference evidence="8 9" key="1">
    <citation type="submission" date="2021-04" db="EMBL/GenBank/DDBJ databases">
        <authorList>
            <person name="Bliznina A."/>
        </authorList>
    </citation>
    <scope>NUCLEOTIDE SEQUENCE [LARGE SCALE GENOMIC DNA]</scope>
</reference>
<feature type="region of interest" description="Disordered" evidence="5">
    <location>
        <begin position="593"/>
        <end position="660"/>
    </location>
</feature>
<dbReference type="SUPFAM" id="SSF57850">
    <property type="entry name" value="RING/U-box"/>
    <property type="match status" value="1"/>
</dbReference>
<evidence type="ECO:0000313" key="8">
    <source>
        <dbReference type="EMBL" id="CAG5091318.1"/>
    </source>
</evidence>
<dbReference type="SUPFAM" id="SSF103473">
    <property type="entry name" value="MFS general substrate transporter"/>
    <property type="match status" value="1"/>
</dbReference>
<dbReference type="PANTHER" id="PTHR20765:SF1">
    <property type="entry name" value="EQUILIBRATIVE NUCLEOBASE TRANSPORTER 1"/>
    <property type="match status" value="1"/>
</dbReference>
<feature type="transmembrane region" description="Helical" evidence="6">
    <location>
        <begin position="110"/>
        <end position="129"/>
    </location>
</feature>
<dbReference type="CDD" id="cd16454">
    <property type="entry name" value="RING-H2_PA-TM-RING"/>
    <property type="match status" value="1"/>
</dbReference>
<evidence type="ECO:0000256" key="6">
    <source>
        <dbReference type="SAM" id="Phobius"/>
    </source>
</evidence>
<feature type="transmembrane region" description="Helical" evidence="6">
    <location>
        <begin position="173"/>
        <end position="191"/>
    </location>
</feature>
<feature type="transmembrane region" description="Helical" evidence="6">
    <location>
        <begin position="336"/>
        <end position="357"/>
    </location>
</feature>
<dbReference type="InterPro" id="IPR027197">
    <property type="entry name" value="SLC43A3"/>
</dbReference>
<name>A0ABN7SAG4_OIKDI</name>
<keyword evidence="3" id="KW-0862">Zinc</keyword>
<protein>
    <submittedName>
        <fullName evidence="8">Oidioi.mRNA.OKI2018_I69.PAR.g12966.t1.cds</fullName>
    </submittedName>
</protein>
<feature type="region of interest" description="Disordered" evidence="5">
    <location>
        <begin position="403"/>
        <end position="424"/>
    </location>
</feature>
<dbReference type="InterPro" id="IPR001841">
    <property type="entry name" value="Znf_RING"/>
</dbReference>
<evidence type="ECO:0000259" key="7">
    <source>
        <dbReference type="PROSITE" id="PS50089"/>
    </source>
</evidence>
<dbReference type="Gene3D" id="3.30.40.10">
    <property type="entry name" value="Zinc/RING finger domain, C3HC4 (zinc finger)"/>
    <property type="match status" value="1"/>
</dbReference>
<feature type="transmembrane region" description="Helical" evidence="6">
    <location>
        <begin position="301"/>
        <end position="324"/>
    </location>
</feature>
<evidence type="ECO:0000256" key="5">
    <source>
        <dbReference type="SAM" id="MobiDB-lite"/>
    </source>
</evidence>
<keyword evidence="9" id="KW-1185">Reference proteome</keyword>
<feature type="compositionally biased region" description="Polar residues" evidence="5">
    <location>
        <begin position="463"/>
        <end position="476"/>
    </location>
</feature>
<feature type="region of interest" description="Disordered" evidence="5">
    <location>
        <begin position="446"/>
        <end position="476"/>
    </location>
</feature>
<feature type="compositionally biased region" description="Polar residues" evidence="5">
    <location>
        <begin position="593"/>
        <end position="609"/>
    </location>
</feature>
<dbReference type="Proteomes" id="UP001158576">
    <property type="component" value="Chromosome PAR"/>
</dbReference>
<keyword evidence="6" id="KW-1133">Transmembrane helix</keyword>
<accession>A0ABN7SAG4</accession>
<organism evidence="8 9">
    <name type="scientific">Oikopleura dioica</name>
    <name type="common">Tunicate</name>
    <dbReference type="NCBI Taxonomy" id="34765"/>
    <lineage>
        <taxon>Eukaryota</taxon>
        <taxon>Metazoa</taxon>
        <taxon>Chordata</taxon>
        <taxon>Tunicata</taxon>
        <taxon>Appendicularia</taxon>
        <taxon>Copelata</taxon>
        <taxon>Oikopleuridae</taxon>
        <taxon>Oikopleura</taxon>
    </lineage>
</organism>
<keyword evidence="2 4" id="KW-0863">Zinc-finger</keyword>
<feature type="compositionally biased region" description="Acidic residues" evidence="5">
    <location>
        <begin position="446"/>
        <end position="457"/>
    </location>
</feature>
<gene>
    <name evidence="8" type="ORF">OKIOD_LOCUS4524</name>
</gene>
<proteinExistence type="predicted"/>
<evidence type="ECO:0000313" key="9">
    <source>
        <dbReference type="Proteomes" id="UP001158576"/>
    </source>
</evidence>
<evidence type="ECO:0000256" key="3">
    <source>
        <dbReference type="ARBA" id="ARBA00022833"/>
    </source>
</evidence>
<feature type="compositionally biased region" description="Polar residues" evidence="5">
    <location>
        <begin position="512"/>
        <end position="521"/>
    </location>
</feature>
<sequence length="753" mass="83397">MESWKRLRYFSLLTAIVEGGLFSGVILGFGSLAYVLKKEGYYRSECDPLEVICDSQDSSLAALYAYGAFMTNVSCLLSGYLMDAVSRGICLDFIYTSIYLRKATPEQAGFLFYGICLLCTGGAGVLVTNMPIGNLFPKVRAVVITVINGLFGSSSIVFVVFKHAYESGMSWKAIFLWYTLATLFCLFRTFFLMPKNIIPFNIPEDFRIGISSCANTPTEREKLSDEKTELMKMEEPKSDLKEFLNQAKKSLFWINLLAFGFQMFRFNFFVATFNGFIGGLAAEEYSNVTEQDAALVPSLQMQLTTMIAISFYRAFLLGATAAYMNLAFPAEHFGRLYGLTRLSAALCVLFVPIFYDYVLSKGDFDISCYFFIIGMMISYLNSGNIIRVVLKQYERDEALARQLQNGAESDSEAPGPSSSRTVIGRSIRITTDLPAIDEDVIDLTVSGDEEDEDESNESMDTSHNTTAGSSASNAQIESDEAMARRLMQEMVEEENERDRSPIIRHIRPRRTASGTSGQGRSRTLFRWNADEHRRNAFPSPPRRHPDDLPVAGEEEDTEEALFNESNDYDIEDSFINDADASMVATNNRVRQAPSYSGANNAGPSSSVSNPFRPPAFTRQTLTRGTGGSSGGSNLLFSMSTSSGGDRSATSSMSIVRGGPGSGFPLQGSSYERLLNLQDHKVGLRQDQINRLPSQSLDETLAGDTCPVCMDEMATNNEVRRLPCLHVLHKGCIDPWLKNSKECPICKFDISSAM</sequence>
<feature type="compositionally biased region" description="Polar residues" evidence="5">
    <location>
        <begin position="640"/>
        <end position="653"/>
    </location>
</feature>
<feature type="domain" description="RING-type" evidence="7">
    <location>
        <begin position="705"/>
        <end position="746"/>
    </location>
</feature>
<evidence type="ECO:0000256" key="2">
    <source>
        <dbReference type="ARBA" id="ARBA00022771"/>
    </source>
</evidence>
<evidence type="ECO:0000256" key="1">
    <source>
        <dbReference type="ARBA" id="ARBA00022723"/>
    </source>
</evidence>
<dbReference type="Gene3D" id="1.20.1250.20">
    <property type="entry name" value="MFS general substrate transporter like domains"/>
    <property type="match status" value="1"/>
</dbReference>
<feature type="transmembrane region" description="Helical" evidence="6">
    <location>
        <begin position="12"/>
        <end position="35"/>
    </location>
</feature>
<dbReference type="InterPro" id="IPR036259">
    <property type="entry name" value="MFS_trans_sf"/>
</dbReference>
<keyword evidence="1" id="KW-0479">Metal-binding</keyword>
<feature type="transmembrane region" description="Helical" evidence="6">
    <location>
        <begin position="369"/>
        <end position="390"/>
    </location>
</feature>
<dbReference type="PANTHER" id="PTHR20765">
    <property type="entry name" value="SOLUTE CARRIER FAMILY 43 MEMBER 3-RELATED"/>
    <property type="match status" value="1"/>
</dbReference>
<dbReference type="SMART" id="SM00184">
    <property type="entry name" value="RING"/>
    <property type="match status" value="1"/>
</dbReference>
<feature type="transmembrane region" description="Helical" evidence="6">
    <location>
        <begin position="141"/>
        <end position="161"/>
    </location>
</feature>
<feature type="transmembrane region" description="Helical" evidence="6">
    <location>
        <begin position="251"/>
        <end position="281"/>
    </location>
</feature>
<dbReference type="InterPro" id="IPR013083">
    <property type="entry name" value="Znf_RING/FYVE/PHD"/>
</dbReference>
<feature type="region of interest" description="Disordered" evidence="5">
    <location>
        <begin position="490"/>
        <end position="558"/>
    </location>
</feature>
<dbReference type="PROSITE" id="PS50089">
    <property type="entry name" value="ZF_RING_2"/>
    <property type="match status" value="1"/>
</dbReference>
<dbReference type="Pfam" id="PF13639">
    <property type="entry name" value="zf-RING_2"/>
    <property type="match status" value="1"/>
</dbReference>
<dbReference type="EMBL" id="OU015568">
    <property type="protein sequence ID" value="CAG5091318.1"/>
    <property type="molecule type" value="Genomic_DNA"/>
</dbReference>
<keyword evidence="6" id="KW-0472">Membrane</keyword>
<evidence type="ECO:0000256" key="4">
    <source>
        <dbReference type="PROSITE-ProRule" id="PRU00175"/>
    </source>
</evidence>